<proteinExistence type="predicted"/>
<dbReference type="VEuPathDB" id="VectorBase:PPAI003872"/>
<name>A0A1B0D8J9_PHLPP</name>
<dbReference type="EMBL" id="AJVK01027489">
    <property type="status" value="NOT_ANNOTATED_CDS"/>
    <property type="molecule type" value="Genomic_DNA"/>
</dbReference>
<evidence type="ECO:0000313" key="2">
    <source>
        <dbReference type="Proteomes" id="UP000092462"/>
    </source>
</evidence>
<reference evidence="1" key="1">
    <citation type="submission" date="2022-08" db="UniProtKB">
        <authorList>
            <consortium name="EnsemblMetazoa"/>
        </authorList>
    </citation>
    <scope>IDENTIFICATION</scope>
    <source>
        <strain evidence="1">Israel</strain>
    </source>
</reference>
<evidence type="ECO:0008006" key="3">
    <source>
        <dbReference type="Google" id="ProtNLM"/>
    </source>
</evidence>
<dbReference type="VEuPathDB" id="VectorBase:PPAPM1_008695"/>
<accession>A0A1B0D8J9</accession>
<protein>
    <recommendedName>
        <fullName evidence="3">Enolase binding protein</fullName>
    </recommendedName>
</protein>
<keyword evidence="2" id="KW-1185">Reference proteome</keyword>
<dbReference type="AlphaFoldDB" id="A0A1B0D8J9"/>
<dbReference type="EMBL" id="AJVK01027490">
    <property type="status" value="NOT_ANNOTATED_CDS"/>
    <property type="molecule type" value="Genomic_DNA"/>
</dbReference>
<evidence type="ECO:0000313" key="1">
    <source>
        <dbReference type="EnsemblMetazoa" id="PPAI003872-PA"/>
    </source>
</evidence>
<dbReference type="EMBL" id="AJVK01027491">
    <property type="status" value="NOT_ANNOTATED_CDS"/>
    <property type="molecule type" value="Genomic_DNA"/>
</dbReference>
<sequence>DFCRDILPLPAHSATYFERFQTHNQCIPLLDNMKSLTVILVLLPVVLGGDYCLLKASFEINSRITTECKVPANLSQPEDIGTIQSLCTIPTDEEESSELKILTAKQTEFGSRGICSEDAIKTPGMFTWIKWKNFESILRPLITHLSDEYDFVGRDMSGNICRINITTATCSSNSTNNEDALDVSAVLLERLPVGYELTDIAYDRWRNVTFLDQIALTSVNLTNVNLKTDFVEALVRYDFEKKINITLFSELATGVPIILHEDTGTPLKYTVGELTKKTQSGIVSVVKRLPAKTSAIVRVVGTETLSVIHMSAKLTTIYARDEQGVDKIEQGDIHTTCIETGVMDVRPEETVSIHIDPPGSGGIPIAPTETTKSPKIKPSHIPTPTEMPPISLFQPSGPVNPGFKTFSTIGAIIFVSVFVIAMTDVARKIIQDQRRKSRKINRKF</sequence>
<dbReference type="Proteomes" id="UP000092462">
    <property type="component" value="Unassembled WGS sequence"/>
</dbReference>
<dbReference type="EnsemblMetazoa" id="PPAI003872-RA">
    <property type="protein sequence ID" value="PPAI003872-PA"/>
    <property type="gene ID" value="PPAI003872"/>
</dbReference>
<organism evidence="1 2">
    <name type="scientific">Phlebotomus papatasi</name>
    <name type="common">Sandfly</name>
    <dbReference type="NCBI Taxonomy" id="29031"/>
    <lineage>
        <taxon>Eukaryota</taxon>
        <taxon>Metazoa</taxon>
        <taxon>Ecdysozoa</taxon>
        <taxon>Arthropoda</taxon>
        <taxon>Hexapoda</taxon>
        <taxon>Insecta</taxon>
        <taxon>Pterygota</taxon>
        <taxon>Neoptera</taxon>
        <taxon>Endopterygota</taxon>
        <taxon>Diptera</taxon>
        <taxon>Nematocera</taxon>
        <taxon>Psychodoidea</taxon>
        <taxon>Psychodidae</taxon>
        <taxon>Phlebotomus</taxon>
        <taxon>Phlebotomus</taxon>
    </lineage>
</organism>